<evidence type="ECO:0000256" key="1">
    <source>
        <dbReference type="SAM" id="Phobius"/>
    </source>
</evidence>
<keyword evidence="1" id="KW-1133">Transmembrane helix</keyword>
<dbReference type="EMBL" id="OD027988">
    <property type="protein sequence ID" value="CAD7420177.1"/>
    <property type="molecule type" value="Genomic_DNA"/>
</dbReference>
<organism evidence="2">
    <name type="scientific">Timema poppense</name>
    <name type="common">Walking stick</name>
    <dbReference type="NCBI Taxonomy" id="170557"/>
    <lineage>
        <taxon>Eukaryota</taxon>
        <taxon>Metazoa</taxon>
        <taxon>Ecdysozoa</taxon>
        <taxon>Arthropoda</taxon>
        <taxon>Hexapoda</taxon>
        <taxon>Insecta</taxon>
        <taxon>Pterygota</taxon>
        <taxon>Neoptera</taxon>
        <taxon>Polyneoptera</taxon>
        <taxon>Phasmatodea</taxon>
        <taxon>Timematodea</taxon>
        <taxon>Timematoidea</taxon>
        <taxon>Timematidae</taxon>
        <taxon>Timema</taxon>
    </lineage>
</organism>
<reference evidence="2" key="1">
    <citation type="submission" date="2020-11" db="EMBL/GenBank/DDBJ databases">
        <authorList>
            <person name="Tran Van P."/>
        </authorList>
    </citation>
    <scope>NUCLEOTIDE SEQUENCE</scope>
</reference>
<dbReference type="AlphaFoldDB" id="A0A7R9HG40"/>
<protein>
    <submittedName>
        <fullName evidence="2">Uncharacterized protein</fullName>
    </submittedName>
</protein>
<keyword evidence="1" id="KW-0472">Membrane</keyword>
<sequence length="119" mass="13167">MPSRRWVSFPPASDSNCVFPCKHTFRPFSLVLCDEMEPCVSCELSVSTKEDTGLLYILAPRERQGFEPTVTRPLVSSLYLYGLWGGVVVVVVVAVRPPPFRPPTARLIRGAPPSCQLSC</sequence>
<evidence type="ECO:0000313" key="2">
    <source>
        <dbReference type="EMBL" id="CAD7420177.1"/>
    </source>
</evidence>
<keyword evidence="1" id="KW-0812">Transmembrane</keyword>
<proteinExistence type="predicted"/>
<accession>A0A7R9HG40</accession>
<gene>
    <name evidence="2" type="ORF">TPSB3V08_LOCUS13592</name>
</gene>
<name>A0A7R9HG40_TIMPO</name>
<feature type="transmembrane region" description="Helical" evidence="1">
    <location>
        <begin position="78"/>
        <end position="96"/>
    </location>
</feature>